<reference evidence="2 3" key="1">
    <citation type="journal article" date="2016" name="Nat. Commun.">
        <title>Thousands of microbial genomes shed light on interconnected biogeochemical processes in an aquifer system.</title>
        <authorList>
            <person name="Anantharaman K."/>
            <person name="Brown C.T."/>
            <person name="Hug L.A."/>
            <person name="Sharon I."/>
            <person name="Castelle C.J."/>
            <person name="Probst A.J."/>
            <person name="Thomas B.C."/>
            <person name="Singh A."/>
            <person name="Wilkins M.J."/>
            <person name="Karaoz U."/>
            <person name="Brodie E.L."/>
            <person name="Williams K.H."/>
            <person name="Hubbard S.S."/>
            <person name="Banfield J.F."/>
        </authorList>
    </citation>
    <scope>NUCLEOTIDE SEQUENCE [LARGE SCALE GENOMIC DNA]</scope>
</reference>
<dbReference type="PANTHER" id="PTHR11647:SF1">
    <property type="entry name" value="COLLAPSIN RESPONSE MEDIATOR PROTEIN"/>
    <property type="match status" value="1"/>
</dbReference>
<evidence type="ECO:0000313" key="3">
    <source>
        <dbReference type="Proteomes" id="UP000176233"/>
    </source>
</evidence>
<dbReference type="InterPro" id="IPR023100">
    <property type="entry name" value="D-aminoacylase_insert_dom_sf"/>
</dbReference>
<name>A0A1F5NS78_9BACT</name>
<dbReference type="Gene3D" id="3.20.20.140">
    <property type="entry name" value="Metal-dependent hydrolases"/>
    <property type="match status" value="1"/>
</dbReference>
<feature type="domain" description="Amidohydrolase 3" evidence="1">
    <location>
        <begin position="421"/>
        <end position="501"/>
    </location>
</feature>
<dbReference type="Gene3D" id="3.30.1490.130">
    <property type="entry name" value="D-aminoacylase. Domain 3"/>
    <property type="match status" value="1"/>
</dbReference>
<dbReference type="Gene3D" id="2.30.40.10">
    <property type="entry name" value="Urease, subunit C, domain 1"/>
    <property type="match status" value="1"/>
</dbReference>
<dbReference type="Pfam" id="PF07969">
    <property type="entry name" value="Amidohydro_3"/>
    <property type="match status" value="2"/>
</dbReference>
<dbReference type="InterPro" id="IPR011059">
    <property type="entry name" value="Metal-dep_hydrolase_composite"/>
</dbReference>
<dbReference type="GO" id="GO:0005829">
    <property type="term" value="C:cytosol"/>
    <property type="evidence" value="ECO:0007669"/>
    <property type="project" value="TreeGrafter"/>
</dbReference>
<feature type="domain" description="Amidohydrolase 3" evidence="1">
    <location>
        <begin position="45"/>
        <end position="247"/>
    </location>
</feature>
<evidence type="ECO:0000259" key="1">
    <source>
        <dbReference type="Pfam" id="PF07969"/>
    </source>
</evidence>
<dbReference type="SUPFAM" id="SSF51338">
    <property type="entry name" value="Composite domain of metallo-dependent hydrolases"/>
    <property type="match status" value="1"/>
</dbReference>
<protein>
    <recommendedName>
        <fullName evidence="1">Amidohydrolase 3 domain-containing protein</fullName>
    </recommendedName>
</protein>
<gene>
    <name evidence="2" type="ORF">A2660_01770</name>
</gene>
<dbReference type="Proteomes" id="UP000176233">
    <property type="component" value="Unassembled WGS sequence"/>
</dbReference>
<dbReference type="SUPFAM" id="SSF51556">
    <property type="entry name" value="Metallo-dependent hydrolases"/>
    <property type="match status" value="1"/>
</dbReference>
<dbReference type="GO" id="GO:0016812">
    <property type="term" value="F:hydrolase activity, acting on carbon-nitrogen (but not peptide) bonds, in cyclic amides"/>
    <property type="evidence" value="ECO:0007669"/>
    <property type="project" value="TreeGrafter"/>
</dbReference>
<dbReference type="AlphaFoldDB" id="A0A1F5NS78"/>
<dbReference type="InterPro" id="IPR050378">
    <property type="entry name" value="Metallo-dep_Hydrolases_sf"/>
</dbReference>
<dbReference type="PANTHER" id="PTHR11647">
    <property type="entry name" value="HYDRANTOINASE/DIHYDROPYRIMIDINASE FAMILY MEMBER"/>
    <property type="match status" value="1"/>
</dbReference>
<comment type="caution">
    <text evidence="2">The sequence shown here is derived from an EMBL/GenBank/DDBJ whole genome shotgun (WGS) entry which is preliminary data.</text>
</comment>
<dbReference type="GO" id="GO:0016811">
    <property type="term" value="F:hydrolase activity, acting on carbon-nitrogen (but not peptide) bonds, in linear amides"/>
    <property type="evidence" value="ECO:0007669"/>
    <property type="project" value="InterPro"/>
</dbReference>
<evidence type="ECO:0000313" key="2">
    <source>
        <dbReference type="EMBL" id="OGE80402.1"/>
    </source>
</evidence>
<dbReference type="EMBL" id="MFEJ01000013">
    <property type="protein sequence ID" value="OGE80402.1"/>
    <property type="molecule type" value="Genomic_DNA"/>
</dbReference>
<accession>A0A1F5NS78</accession>
<dbReference type="InterPro" id="IPR032466">
    <property type="entry name" value="Metal_Hydrolase"/>
</dbReference>
<proteinExistence type="predicted"/>
<sequence>MYDILIKNGTLIDGTGTPAKKSDVAIEKGKIVDLGPNISAKAGLVIDAQDKFVTPGFIDIQNHSDSYWTIFDHPAQTSLLSQGITSIIMGNCGASLAPLLTKESIKTIQKWHSLSGININWATMSEFLQVLSSLSLGVNVGTLVGHAVLRRGLIGDAVRQLTQDELKVMDKSLKDALQQGAFGFSMGLIYAHEVNSSLTELSELAANLASSKKYLSVHLRSEAGHILDSLSEVLEFAGGVGIPIKISHLKIRGPKNWHLFDQLMSKLEVAYHQGVNISFDVYPYSTSWSVLYTYLPKWAYEGGRTQILQTLADSISRRKVLDYLRDQNQEYENIIVAEAAGNDNFVGKTIKQIAQNQGVSAADGMLNIIAATSAQVIVFDHNLSEEHVELFCTSPLSFIATDGAGYSGTHKELIHPRCFGAIPRFLKMVREKKILKWEQAIEKLTLGPAKLLGLTDRGVIAINKSADVVVFDPKTVTDLADYNNPNQQSLGIDFVVVNGKLAFANKQVLNFNGQVIRR</sequence>
<organism evidence="2 3">
    <name type="scientific">Candidatus Doudnabacteria bacterium RIFCSPHIGHO2_01_FULL_45_18</name>
    <dbReference type="NCBI Taxonomy" id="1817823"/>
    <lineage>
        <taxon>Bacteria</taxon>
        <taxon>Candidatus Doudnaibacteriota</taxon>
    </lineage>
</organism>
<dbReference type="InterPro" id="IPR013108">
    <property type="entry name" value="Amidohydro_3"/>
</dbReference>